<dbReference type="PANTHER" id="PTHR48053:SF126">
    <property type="entry name" value="MDIS1-INTERACTING RECEPTOR LIKE KINASE 2-LIKE ISOFORM X1"/>
    <property type="match status" value="1"/>
</dbReference>
<gene>
    <name evidence="5" type="ORF">ACH5RR_029034</name>
</gene>
<name>A0ABD2YRQ1_9GENT</name>
<dbReference type="Gene3D" id="3.80.10.10">
    <property type="entry name" value="Ribonuclease Inhibitor"/>
    <property type="match status" value="2"/>
</dbReference>
<keyword evidence="3" id="KW-0675">Receptor</keyword>
<dbReference type="PANTHER" id="PTHR48053">
    <property type="entry name" value="LEUCINE RICH REPEAT FAMILY PROTEIN, EXPRESSED"/>
    <property type="match status" value="1"/>
</dbReference>
<keyword evidence="6" id="KW-1185">Reference proteome</keyword>
<dbReference type="Proteomes" id="UP001630127">
    <property type="component" value="Unassembled WGS sequence"/>
</dbReference>
<dbReference type="InterPro" id="IPR001611">
    <property type="entry name" value="Leu-rich_rpt"/>
</dbReference>
<keyword evidence="2" id="KW-0732">Signal</keyword>
<evidence type="ECO:0000256" key="3">
    <source>
        <dbReference type="ARBA" id="ARBA00023170"/>
    </source>
</evidence>
<evidence type="ECO:0000313" key="5">
    <source>
        <dbReference type="EMBL" id="KAL3509633.1"/>
    </source>
</evidence>
<dbReference type="InterPro" id="IPR032675">
    <property type="entry name" value="LRR_dom_sf"/>
</dbReference>
<feature type="compositionally biased region" description="Basic and acidic residues" evidence="4">
    <location>
        <begin position="134"/>
        <end position="147"/>
    </location>
</feature>
<dbReference type="Pfam" id="PF00560">
    <property type="entry name" value="LRR_1"/>
    <property type="match status" value="3"/>
</dbReference>
<evidence type="ECO:0000256" key="2">
    <source>
        <dbReference type="ARBA" id="ARBA00022729"/>
    </source>
</evidence>
<evidence type="ECO:0000256" key="1">
    <source>
        <dbReference type="ARBA" id="ARBA00004479"/>
    </source>
</evidence>
<dbReference type="InterPro" id="IPR051716">
    <property type="entry name" value="Plant_RL_S/T_kinase"/>
</dbReference>
<protein>
    <submittedName>
        <fullName evidence="5">Uncharacterized protein</fullName>
    </submittedName>
</protein>
<dbReference type="SUPFAM" id="SSF52058">
    <property type="entry name" value="L domain-like"/>
    <property type="match status" value="1"/>
</dbReference>
<evidence type="ECO:0000313" key="6">
    <source>
        <dbReference type="Proteomes" id="UP001630127"/>
    </source>
</evidence>
<dbReference type="EMBL" id="JBJUIK010000012">
    <property type="protein sequence ID" value="KAL3509633.1"/>
    <property type="molecule type" value="Genomic_DNA"/>
</dbReference>
<comment type="caution">
    <text evidence="5">The sequence shown here is derived from an EMBL/GenBank/DDBJ whole genome shotgun (WGS) entry which is preliminary data.</text>
</comment>
<dbReference type="AlphaFoldDB" id="A0ABD2YRQ1"/>
<dbReference type="GO" id="GO:0016020">
    <property type="term" value="C:membrane"/>
    <property type="evidence" value="ECO:0007669"/>
    <property type="project" value="UniProtKB-SubCell"/>
</dbReference>
<feature type="region of interest" description="Disordered" evidence="4">
    <location>
        <begin position="124"/>
        <end position="147"/>
    </location>
</feature>
<organism evidence="5 6">
    <name type="scientific">Cinchona calisaya</name>
    <dbReference type="NCBI Taxonomy" id="153742"/>
    <lineage>
        <taxon>Eukaryota</taxon>
        <taxon>Viridiplantae</taxon>
        <taxon>Streptophyta</taxon>
        <taxon>Embryophyta</taxon>
        <taxon>Tracheophyta</taxon>
        <taxon>Spermatophyta</taxon>
        <taxon>Magnoliopsida</taxon>
        <taxon>eudicotyledons</taxon>
        <taxon>Gunneridae</taxon>
        <taxon>Pentapetalae</taxon>
        <taxon>asterids</taxon>
        <taxon>lamiids</taxon>
        <taxon>Gentianales</taxon>
        <taxon>Rubiaceae</taxon>
        <taxon>Cinchonoideae</taxon>
        <taxon>Cinchoneae</taxon>
        <taxon>Cinchona</taxon>
    </lineage>
</organism>
<sequence>LSSTIGSFPELRYLKTSSNAFKGEIPSSYGNLTKLEALYLSNNCLQGKIPINLRQNHSSLEHLILSGNNFHEETMPSFSNMPKLVYLHLRNVGFGGSITGSLVNLPILRVLDISRNNLSGSIPATGKIGSCSNRENDEQQKERLTLP</sequence>
<accession>A0ABD2YRQ1</accession>
<reference evidence="5 6" key="1">
    <citation type="submission" date="2024-11" db="EMBL/GenBank/DDBJ databases">
        <title>A near-complete genome assembly of Cinchona calisaya.</title>
        <authorList>
            <person name="Lian D.C."/>
            <person name="Zhao X.W."/>
            <person name="Wei L."/>
        </authorList>
    </citation>
    <scope>NUCLEOTIDE SEQUENCE [LARGE SCALE GENOMIC DNA]</scope>
    <source>
        <tissue evidence="5">Nenye</tissue>
    </source>
</reference>
<evidence type="ECO:0000256" key="4">
    <source>
        <dbReference type="SAM" id="MobiDB-lite"/>
    </source>
</evidence>
<proteinExistence type="predicted"/>
<feature type="non-terminal residue" evidence="5">
    <location>
        <position position="1"/>
    </location>
</feature>
<comment type="subcellular location">
    <subcellularLocation>
        <location evidence="1">Membrane</location>
        <topology evidence="1">Single-pass type I membrane protein</topology>
    </subcellularLocation>
</comment>